<reference evidence="1 2" key="1">
    <citation type="submission" date="2021-03" db="EMBL/GenBank/DDBJ databases">
        <authorList>
            <person name="Thompson D.W."/>
            <person name="Brown H.M.F."/>
            <person name="Thompson S.D."/>
            <person name="Grose J.H."/>
        </authorList>
    </citation>
    <scope>NUCLEOTIDE SEQUENCE [LARGE SCALE GENOMIC DNA]</scope>
</reference>
<dbReference type="EMBL" id="MW749004">
    <property type="protein sequence ID" value="QYA57327.1"/>
    <property type="molecule type" value="Genomic_DNA"/>
</dbReference>
<organism evidence="1 2">
    <name type="scientific">Hafnia phage vB_HpaM_Zyzzx</name>
    <dbReference type="NCBI Taxonomy" id="2836109"/>
    <lineage>
        <taxon>Viruses</taxon>
        <taxon>Duplodnaviria</taxon>
        <taxon>Heunggongvirae</taxon>
        <taxon>Uroviricota</taxon>
        <taxon>Caudoviricetes</taxon>
        <taxon>Andersonviridae</taxon>
        <taxon>Andersonviridae incertae sedis</taxon>
        <taxon>Daniellevirus</taxon>
        <taxon>Daniellevirus Zyzzx</taxon>
    </lineage>
</organism>
<name>A0AAE7W9I4_9CAUD</name>
<gene>
    <name evidence="1" type="ORF">ZYZZX_112</name>
</gene>
<protein>
    <submittedName>
        <fullName evidence="1">Uncharacterized protein</fullName>
    </submittedName>
</protein>
<sequence>MYTNDPANNPLDRVRILCTDTDNDELLIEQSVLEFFYESSNRNEKLAARRALEYLLFQVAKMGDEKVGGVYLRNSGRYKNLKDAYNILLKGSWMGGKPYAGGISVSDIEMRRRNPDSIKKATEQGDCFDYYTRDRYNNDDPDSVIVIQPSCDRD</sequence>
<evidence type="ECO:0000313" key="1">
    <source>
        <dbReference type="EMBL" id="QYA57327.1"/>
    </source>
</evidence>
<dbReference type="Proteomes" id="UP000827415">
    <property type="component" value="Segment"/>
</dbReference>
<keyword evidence="2" id="KW-1185">Reference proteome</keyword>
<proteinExistence type="predicted"/>
<accession>A0AAE7W9I4</accession>
<evidence type="ECO:0000313" key="2">
    <source>
        <dbReference type="Proteomes" id="UP000827415"/>
    </source>
</evidence>